<dbReference type="GO" id="GO:0005737">
    <property type="term" value="C:cytoplasm"/>
    <property type="evidence" value="ECO:0007669"/>
    <property type="project" value="TreeGrafter"/>
</dbReference>
<dbReference type="Gene3D" id="3.40.50.1240">
    <property type="entry name" value="Phosphoglycerate mutase-like"/>
    <property type="match status" value="1"/>
</dbReference>
<dbReference type="PROSITE" id="PS00175">
    <property type="entry name" value="PG_MUTASE"/>
    <property type="match status" value="1"/>
</dbReference>
<evidence type="ECO:0000313" key="1">
    <source>
        <dbReference type="EMBL" id="QBX34625.1"/>
    </source>
</evidence>
<dbReference type="InterPro" id="IPR013078">
    <property type="entry name" value="His_Pase_superF_clade-1"/>
</dbReference>
<dbReference type="EMBL" id="CP038439">
    <property type="protein sequence ID" value="QBX34625.1"/>
    <property type="molecule type" value="Genomic_DNA"/>
</dbReference>
<dbReference type="Proteomes" id="UP000296374">
    <property type="component" value="Chromosome"/>
</dbReference>
<dbReference type="SMART" id="SM00855">
    <property type="entry name" value="PGAM"/>
    <property type="match status" value="1"/>
</dbReference>
<dbReference type="CDD" id="cd07067">
    <property type="entry name" value="HP_PGM_like"/>
    <property type="match status" value="1"/>
</dbReference>
<proteinExistence type="predicted"/>
<sequence length="213" mass="23096">MGDGTDKDRRGGLPDLYLMRHGETVWNAEGRLQGALHAPLTARGLRQAGWQAALVAGVAGRRLSSPQERARQTARLVFGTQPFRTEPLLSEIGIGTFAGRLLADLERERPEVFAGPPLAWYDRCPGGEGLAALAARCGRFLGPLAGTSVPVLIVSHGITLRMLRAAALDMSPDRCPPARWPPDKWAEGEMRQGAVHVVSNGACRTLRHPRDRD</sequence>
<evidence type="ECO:0000313" key="2">
    <source>
        <dbReference type="Proteomes" id="UP000296374"/>
    </source>
</evidence>
<gene>
    <name evidence="1" type="ORF">E4191_07790</name>
</gene>
<dbReference type="InterPro" id="IPR001345">
    <property type="entry name" value="PG/BPGM_mutase_AS"/>
</dbReference>
<name>A0A4P7HKI5_9RHOB</name>
<organism evidence="1 2">
    <name type="scientific">Paracoccus liaowanqingii</name>
    <dbReference type="NCBI Taxonomy" id="2560053"/>
    <lineage>
        <taxon>Bacteria</taxon>
        <taxon>Pseudomonadati</taxon>
        <taxon>Pseudomonadota</taxon>
        <taxon>Alphaproteobacteria</taxon>
        <taxon>Rhodobacterales</taxon>
        <taxon>Paracoccaceae</taxon>
        <taxon>Paracoccus</taxon>
    </lineage>
</organism>
<dbReference type="GO" id="GO:0016791">
    <property type="term" value="F:phosphatase activity"/>
    <property type="evidence" value="ECO:0007669"/>
    <property type="project" value="TreeGrafter"/>
</dbReference>
<dbReference type="AlphaFoldDB" id="A0A4P7HKI5"/>
<accession>A0A4P7HKI5</accession>
<reference evidence="2" key="1">
    <citation type="submission" date="2019-03" db="EMBL/GenBank/DDBJ databases">
        <authorList>
            <person name="Li J."/>
        </authorList>
    </citation>
    <scope>NUCLEOTIDE SEQUENCE [LARGE SCALE GENOMIC DNA]</scope>
    <source>
        <strain evidence="2">2251</strain>
    </source>
</reference>
<dbReference type="InterPro" id="IPR029033">
    <property type="entry name" value="His_PPase_superfam"/>
</dbReference>
<dbReference type="KEGG" id="plia:E4191_07790"/>
<dbReference type="InterPro" id="IPR050275">
    <property type="entry name" value="PGM_Phosphatase"/>
</dbReference>
<dbReference type="PANTHER" id="PTHR48100">
    <property type="entry name" value="BROAD-SPECIFICITY PHOSPHATASE YOR283W-RELATED"/>
    <property type="match status" value="1"/>
</dbReference>
<dbReference type="PANTHER" id="PTHR48100:SF59">
    <property type="entry name" value="ADENOSYLCOBALAMIN_ALPHA-RIBAZOLE PHOSPHATASE"/>
    <property type="match status" value="1"/>
</dbReference>
<dbReference type="Pfam" id="PF00300">
    <property type="entry name" value="His_Phos_1"/>
    <property type="match status" value="1"/>
</dbReference>
<dbReference type="SUPFAM" id="SSF53254">
    <property type="entry name" value="Phosphoglycerate mutase-like"/>
    <property type="match status" value="1"/>
</dbReference>
<dbReference type="RefSeq" id="WP_135312914.1">
    <property type="nucleotide sequence ID" value="NZ_CP038439.1"/>
</dbReference>
<protein>
    <submittedName>
        <fullName evidence="1">Histidine phosphatase family protein</fullName>
    </submittedName>
</protein>